<evidence type="ECO:0000313" key="3">
    <source>
        <dbReference type="Proteomes" id="UP000670947"/>
    </source>
</evidence>
<proteinExistence type="predicted"/>
<comment type="caution">
    <text evidence="2">The sequence shown here is derived from an EMBL/GenBank/DDBJ whole genome shotgun (WGS) entry which is preliminary data.</text>
</comment>
<dbReference type="EMBL" id="JAGGDJ010000004">
    <property type="protein sequence ID" value="MBO7744526.1"/>
    <property type="molecule type" value="Genomic_DNA"/>
</dbReference>
<dbReference type="InterPro" id="IPR014710">
    <property type="entry name" value="RmlC-like_jellyroll"/>
</dbReference>
<dbReference type="InterPro" id="IPR014500">
    <property type="entry name" value="UCP019307_cupin"/>
</dbReference>
<dbReference type="PIRSF" id="PIRSF019307">
    <property type="entry name" value="UCP019307"/>
    <property type="match status" value="1"/>
</dbReference>
<keyword evidence="3" id="KW-1185">Reference proteome</keyword>
<dbReference type="Proteomes" id="UP000670947">
    <property type="component" value="Unassembled WGS sequence"/>
</dbReference>
<dbReference type="CDD" id="cd02219">
    <property type="entry name" value="cupin_YjlB-like"/>
    <property type="match status" value="1"/>
</dbReference>
<name>A0ABS3W895_9BACL</name>
<reference evidence="2 3" key="1">
    <citation type="submission" date="2021-03" db="EMBL/GenBank/DDBJ databases">
        <title>Paenibacillus artemisicola MWE-103 whole genome sequence.</title>
        <authorList>
            <person name="Ham Y.J."/>
        </authorList>
    </citation>
    <scope>NUCLEOTIDE SEQUENCE [LARGE SCALE GENOMIC DNA]</scope>
    <source>
        <strain evidence="2 3">MWE-103</strain>
    </source>
</reference>
<dbReference type="InterPro" id="IPR047121">
    <property type="entry name" value="YjiB-like"/>
</dbReference>
<dbReference type="Pfam" id="PF07883">
    <property type="entry name" value="Cupin_2"/>
    <property type="match status" value="1"/>
</dbReference>
<accession>A0ABS3W895</accession>
<dbReference type="InterPro" id="IPR011051">
    <property type="entry name" value="RmlC_Cupin_sf"/>
</dbReference>
<feature type="domain" description="Cupin type-2" evidence="1">
    <location>
        <begin position="66"/>
        <end position="112"/>
    </location>
</feature>
<dbReference type="SUPFAM" id="SSF51182">
    <property type="entry name" value="RmlC-like cupins"/>
    <property type="match status" value="1"/>
</dbReference>
<dbReference type="Gene3D" id="2.60.120.10">
    <property type="entry name" value="Jelly Rolls"/>
    <property type="match status" value="1"/>
</dbReference>
<dbReference type="PANTHER" id="PTHR36448">
    <property type="entry name" value="BLR7373 PROTEIN"/>
    <property type="match status" value="1"/>
</dbReference>
<evidence type="ECO:0000259" key="1">
    <source>
        <dbReference type="Pfam" id="PF07883"/>
    </source>
</evidence>
<evidence type="ECO:0000313" key="2">
    <source>
        <dbReference type="EMBL" id="MBO7744526.1"/>
    </source>
</evidence>
<organism evidence="2 3">
    <name type="scientific">Paenibacillus artemisiicola</name>
    <dbReference type="NCBI Taxonomy" id="1172618"/>
    <lineage>
        <taxon>Bacteria</taxon>
        <taxon>Bacillati</taxon>
        <taxon>Bacillota</taxon>
        <taxon>Bacilli</taxon>
        <taxon>Bacillales</taxon>
        <taxon>Paenibacillaceae</taxon>
        <taxon>Paenibacillus</taxon>
    </lineage>
</organism>
<protein>
    <submittedName>
        <fullName evidence="2">Cupin domain-containing protein</fullName>
    </submittedName>
</protein>
<sequence>MNRTLGGDPLNIATYLFEDDGRMPNNPDLPAIHYAGAFRDDPLGAEAKLNRNNWRNSWVNGVFAYHHYHSNAHEALAVLKGSARLLIGGENGQTLEVQAGDVLVLPAGTGHKKLGSSADFSVAGAYPDGMRYNTRTGEPGERPQALEDIRRVPLPDRDPVFGEEGPLLTYWSRKRS</sequence>
<dbReference type="InterPro" id="IPR013096">
    <property type="entry name" value="Cupin_2"/>
</dbReference>
<dbReference type="PANTHER" id="PTHR36448:SF2">
    <property type="entry name" value="CUPIN TYPE-1 DOMAIN-CONTAINING PROTEIN"/>
    <property type="match status" value="1"/>
</dbReference>
<gene>
    <name evidence="2" type="ORF">I8J29_09985</name>
</gene>